<gene>
    <name evidence="5" type="ORF">DFR47_1121</name>
</gene>
<keyword evidence="1" id="KW-0805">Transcription regulation</keyword>
<evidence type="ECO:0000256" key="1">
    <source>
        <dbReference type="ARBA" id="ARBA00023015"/>
    </source>
</evidence>
<evidence type="ECO:0000313" key="5">
    <source>
        <dbReference type="EMBL" id="RBO90532.1"/>
    </source>
</evidence>
<protein>
    <submittedName>
        <fullName evidence="5">HxlR family transcriptional regulator</fullName>
    </submittedName>
</protein>
<accession>A0A366DKB7</accession>
<dbReference type="AlphaFoldDB" id="A0A366DKB7"/>
<dbReference type="SUPFAM" id="SSF46785">
    <property type="entry name" value="Winged helix' DNA-binding domain"/>
    <property type="match status" value="1"/>
</dbReference>
<name>A0A366DKB7_9HYPH</name>
<proteinExistence type="predicted"/>
<dbReference type="PROSITE" id="PS51118">
    <property type="entry name" value="HTH_HXLR"/>
    <property type="match status" value="1"/>
</dbReference>
<evidence type="ECO:0000313" key="6">
    <source>
        <dbReference type="Proteomes" id="UP000252893"/>
    </source>
</evidence>
<evidence type="ECO:0000256" key="3">
    <source>
        <dbReference type="ARBA" id="ARBA00023163"/>
    </source>
</evidence>
<dbReference type="PANTHER" id="PTHR33204:SF39">
    <property type="entry name" value="TRANSCRIPTIONAL REGULATORY PROTEIN"/>
    <property type="match status" value="1"/>
</dbReference>
<dbReference type="Proteomes" id="UP000252893">
    <property type="component" value="Unassembled WGS sequence"/>
</dbReference>
<keyword evidence="3" id="KW-0804">Transcription</keyword>
<reference evidence="5 6" key="1">
    <citation type="submission" date="2018-06" db="EMBL/GenBank/DDBJ databases">
        <title>Genomic Encyclopedia of Type Strains, Phase IV (KMG-IV): sequencing the most valuable type-strain genomes for metagenomic binning, comparative biology and taxonomic classification.</title>
        <authorList>
            <person name="Goeker M."/>
        </authorList>
    </citation>
    <scope>NUCLEOTIDE SEQUENCE [LARGE SCALE GENOMIC DNA]</scope>
    <source>
        <strain evidence="5 6">DSM 25619</strain>
    </source>
</reference>
<dbReference type="GO" id="GO:0003677">
    <property type="term" value="F:DNA binding"/>
    <property type="evidence" value="ECO:0007669"/>
    <property type="project" value="UniProtKB-KW"/>
</dbReference>
<dbReference type="InterPro" id="IPR002577">
    <property type="entry name" value="HTH_HxlR"/>
</dbReference>
<keyword evidence="6" id="KW-1185">Reference proteome</keyword>
<dbReference type="Pfam" id="PF01638">
    <property type="entry name" value="HxlR"/>
    <property type="match status" value="1"/>
</dbReference>
<organism evidence="5 6">
    <name type="scientific">Pseudochrobactrum asaccharolyticum</name>
    <dbReference type="NCBI Taxonomy" id="354351"/>
    <lineage>
        <taxon>Bacteria</taxon>
        <taxon>Pseudomonadati</taxon>
        <taxon>Pseudomonadota</taxon>
        <taxon>Alphaproteobacteria</taxon>
        <taxon>Hyphomicrobiales</taxon>
        <taxon>Brucellaceae</taxon>
        <taxon>Pseudochrobactrum</taxon>
    </lineage>
</organism>
<evidence type="ECO:0000259" key="4">
    <source>
        <dbReference type="PROSITE" id="PS51118"/>
    </source>
</evidence>
<dbReference type="Gene3D" id="1.10.10.10">
    <property type="entry name" value="Winged helix-like DNA-binding domain superfamily/Winged helix DNA-binding domain"/>
    <property type="match status" value="1"/>
</dbReference>
<dbReference type="InterPro" id="IPR036390">
    <property type="entry name" value="WH_DNA-bd_sf"/>
</dbReference>
<dbReference type="PANTHER" id="PTHR33204">
    <property type="entry name" value="TRANSCRIPTIONAL REGULATOR, MARR FAMILY"/>
    <property type="match status" value="1"/>
</dbReference>
<dbReference type="EMBL" id="QNRH01000012">
    <property type="protein sequence ID" value="RBO90532.1"/>
    <property type="molecule type" value="Genomic_DNA"/>
</dbReference>
<comment type="caution">
    <text evidence="5">The sequence shown here is derived from an EMBL/GenBank/DDBJ whole genome shotgun (WGS) entry which is preliminary data.</text>
</comment>
<dbReference type="InterPro" id="IPR036388">
    <property type="entry name" value="WH-like_DNA-bd_sf"/>
</dbReference>
<dbReference type="RefSeq" id="WP_113946140.1">
    <property type="nucleotide sequence ID" value="NZ_JBHEEG010000011.1"/>
</dbReference>
<feature type="domain" description="HTH hxlR-type" evidence="4">
    <location>
        <begin position="10"/>
        <end position="114"/>
    </location>
</feature>
<sequence length="121" mass="13751">MEMDTCKASCDPERLDEIRVVLDQVANKWSIMILTLLCDGPVRFNELRRQLGNITHKSLTEALRRLERYRLISRKVLTTSPVAVQYEITKLGITLGPPLSALVQWAQDNAAEMLAPLPDFE</sequence>
<dbReference type="OrthoDB" id="9800350at2"/>
<keyword evidence="2" id="KW-0238">DNA-binding</keyword>
<evidence type="ECO:0000256" key="2">
    <source>
        <dbReference type="ARBA" id="ARBA00023125"/>
    </source>
</evidence>